<evidence type="ECO:0008006" key="7">
    <source>
        <dbReference type="Google" id="ProtNLM"/>
    </source>
</evidence>
<feature type="region of interest" description="Disordered" evidence="2">
    <location>
        <begin position="628"/>
        <end position="651"/>
    </location>
</feature>
<dbReference type="PANTHER" id="PTHR10865:SF28">
    <property type="entry name" value="ELM2 DOMAIN-CONTAINING PROTEIN"/>
    <property type="match status" value="1"/>
</dbReference>
<reference evidence="5 6" key="1">
    <citation type="submission" date="2019-07" db="EMBL/GenBank/DDBJ databases">
        <title>Annotation for the trematode Paragonimus westermani.</title>
        <authorList>
            <person name="Choi Y.-J."/>
        </authorList>
    </citation>
    <scope>NUCLEOTIDE SEQUENCE [LARGE SCALE GENOMIC DNA]</scope>
    <source>
        <strain evidence="5">180907_Pwestermani</strain>
    </source>
</reference>
<feature type="region of interest" description="Disordered" evidence="2">
    <location>
        <begin position="1028"/>
        <end position="1069"/>
    </location>
</feature>
<dbReference type="InterPro" id="IPR000949">
    <property type="entry name" value="ELM2_dom"/>
</dbReference>
<feature type="compositionally biased region" description="Polar residues" evidence="2">
    <location>
        <begin position="1057"/>
        <end position="1069"/>
    </location>
</feature>
<dbReference type="Proteomes" id="UP000699462">
    <property type="component" value="Unassembled WGS sequence"/>
</dbReference>
<feature type="compositionally biased region" description="Low complexity" evidence="2">
    <location>
        <begin position="753"/>
        <end position="770"/>
    </location>
</feature>
<dbReference type="GO" id="GO:0000122">
    <property type="term" value="P:negative regulation of transcription by RNA polymerase II"/>
    <property type="evidence" value="ECO:0007669"/>
    <property type="project" value="TreeGrafter"/>
</dbReference>
<accession>A0A8T0DVU5</accession>
<dbReference type="InterPro" id="IPR040138">
    <property type="entry name" value="MIER/MTA"/>
</dbReference>
<feature type="domain" description="ELM2" evidence="4">
    <location>
        <begin position="253"/>
        <end position="565"/>
    </location>
</feature>
<feature type="compositionally biased region" description="Basic residues" evidence="2">
    <location>
        <begin position="1047"/>
        <end position="1056"/>
    </location>
</feature>
<name>A0A8T0DVU5_9TREM</name>
<feature type="domain" description="BAH" evidence="3">
    <location>
        <begin position="116"/>
        <end position="252"/>
    </location>
</feature>
<keyword evidence="1" id="KW-0539">Nucleus</keyword>
<feature type="compositionally biased region" description="Acidic residues" evidence="2">
    <location>
        <begin position="809"/>
        <end position="819"/>
    </location>
</feature>
<feature type="compositionally biased region" description="Basic and acidic residues" evidence="2">
    <location>
        <begin position="820"/>
        <end position="829"/>
    </location>
</feature>
<organism evidence="5 6">
    <name type="scientific">Paragonimus westermani</name>
    <dbReference type="NCBI Taxonomy" id="34504"/>
    <lineage>
        <taxon>Eukaryota</taxon>
        <taxon>Metazoa</taxon>
        <taxon>Spiralia</taxon>
        <taxon>Lophotrochozoa</taxon>
        <taxon>Platyhelminthes</taxon>
        <taxon>Trematoda</taxon>
        <taxon>Digenea</taxon>
        <taxon>Plagiorchiida</taxon>
        <taxon>Troglotremata</taxon>
        <taxon>Troglotrematidae</taxon>
        <taxon>Paragonimus</taxon>
    </lineage>
</organism>
<dbReference type="OrthoDB" id="6147534at2759"/>
<comment type="caution">
    <text evidence="5">The sequence shown here is derived from an EMBL/GenBank/DDBJ whole genome shotgun (WGS) entry which is preliminary data.</text>
</comment>
<feature type="region of interest" description="Disordered" evidence="2">
    <location>
        <begin position="746"/>
        <end position="857"/>
    </location>
</feature>
<evidence type="ECO:0000313" key="6">
    <source>
        <dbReference type="Proteomes" id="UP000699462"/>
    </source>
</evidence>
<dbReference type="GO" id="GO:0042826">
    <property type="term" value="F:histone deacetylase binding"/>
    <property type="evidence" value="ECO:0007669"/>
    <property type="project" value="TreeGrafter"/>
</dbReference>
<dbReference type="PROSITE" id="PS51038">
    <property type="entry name" value="BAH"/>
    <property type="match status" value="1"/>
</dbReference>
<feature type="region of interest" description="Disordered" evidence="2">
    <location>
        <begin position="933"/>
        <end position="957"/>
    </location>
</feature>
<evidence type="ECO:0000313" key="5">
    <source>
        <dbReference type="EMBL" id="KAF8571843.1"/>
    </source>
</evidence>
<feature type="compositionally biased region" description="Polar residues" evidence="2">
    <location>
        <begin position="842"/>
        <end position="853"/>
    </location>
</feature>
<sequence length="1291" mass="141348">MSDCALLSTADEVNYHNEHSLADRTHGHSTNVTTVACDFPVPICSNATATASKGMTICEESNGAVMDIRENYASDVEVPLRRSKRGKGRSSNNIVTNANSGVTPDERVTCCTVGGVEYRTGDFVYYEEPDFEYFTIGLIEEIKFSRRDKFTVFVKCFYRTYDIPESTKQSVLERELFQSPSNTKLKNEVLLRELFVSEVQETLASKQLRGHCKVSHLCDLRTALNTFRPDEEDSFFYVFAYNPETRRLMHTRAEIRVGKEFQASIPSFRHLPPATYRRSRAYRFPHCSKHGRFHCGHSADLFKRRGASGVEPQSMSPDSRSRHELLKNEAVSRESDSLDPPKMFAASQDVVSNSVGIGPSQVTPSDAKPNATCGVNLKVDENMGELDAVKSPPTLENFGAVSTSDIPSVNSVRSHHQHYHHCQYRHRHRNPHRRHHSGCPSLIDPVGHKLVSRRRGTRRRWETIKWRPHQLANSLSGASNWKNSEVSDLLDDGDLADEPLKTYLDAVRSMVAFFGFGGADDDDLASAENGLVLANLVVTMQHAYDTLHQSNYSLERALQHISYNPIPSKNTPRHWTADQVRLFAHALRVHGKDFHAIQRDFFGGQSNTTATTATSTVSAVPANKSLRDSVNGFGATGRSRGRGRRKGGATGLRISSVKTEEDNFDCKPIETKSGDDDGDNTQITAAREPVKTVKELIAFYYYWKRKGAAASVGLAGGNSGSLNAAAVNFAAAVAAAANTESQTSGVLANTNGQAPNSNQAQQQQQPQQQQHPLAGNGKKRKQSSRSNAPRTSTPTSEVSESAGTSLPDSEVEDVGDAGVEDSKSVESDSHSGTTRLVGAGSSDPNSTDATPSTRLRRRQCRNCGSDLNTLNELSHTSGVGQLRFLCPCCRIHLQKYGELKPTPTSAATQLGNSDTPLAADDTVVADTNVDRMEPCGKDRAGSVHSTGPTATSPSNCSQATLRCDSQTHGFRSPYSFHSPQLSSPCSVLLDSEANQLSSSSSTSWSIDSTEWCGFSCSDSCSSETDAHSALADNKHRRPRYTVDPCPTRRRAKRRRLSQSLADPTSSVTAVDRNSSLWHPTTQLYDISDGHSPQLLGSERSPAISVPDRVPFLVGSLYSTRPDDISLPSAVPESTLFVSETISPTGRNVSKVSSSPHTQHTSPPVAEELIDSETEAELTALLNAPSVAPVPCWKEVHRSLWSRLLRVWDRSVQLTIPGETVRLMQNEGTCSRTDLIYHGRVDNLSDLSMARQQLYALHAETAVGPGTAVLEQKIPSSPQQSYEVSVINFLLV</sequence>
<dbReference type="SMART" id="SM00439">
    <property type="entry name" value="BAH"/>
    <property type="match status" value="1"/>
</dbReference>
<proteinExistence type="predicted"/>
<dbReference type="InterPro" id="IPR001025">
    <property type="entry name" value="BAH_dom"/>
</dbReference>
<evidence type="ECO:0000259" key="4">
    <source>
        <dbReference type="PROSITE" id="PS51156"/>
    </source>
</evidence>
<dbReference type="GO" id="GO:0003682">
    <property type="term" value="F:chromatin binding"/>
    <property type="evidence" value="ECO:0007669"/>
    <property type="project" value="InterPro"/>
</dbReference>
<dbReference type="Gene3D" id="2.30.30.490">
    <property type="match status" value="1"/>
</dbReference>
<evidence type="ECO:0000256" key="1">
    <source>
        <dbReference type="ARBA" id="ARBA00023242"/>
    </source>
</evidence>
<dbReference type="Gene3D" id="1.10.10.60">
    <property type="entry name" value="Homeodomain-like"/>
    <property type="match status" value="1"/>
</dbReference>
<evidence type="ECO:0000259" key="3">
    <source>
        <dbReference type="PROSITE" id="PS51038"/>
    </source>
</evidence>
<protein>
    <recommendedName>
        <fullName evidence="7">BAH domain-containing protein</fullName>
    </recommendedName>
</protein>
<dbReference type="EMBL" id="JTDF01000295">
    <property type="protein sequence ID" value="KAF8571843.1"/>
    <property type="molecule type" value="Genomic_DNA"/>
</dbReference>
<dbReference type="PROSITE" id="PS51156">
    <property type="entry name" value="ELM2"/>
    <property type="match status" value="1"/>
</dbReference>
<feature type="compositionally biased region" description="Basic and acidic residues" evidence="2">
    <location>
        <begin position="663"/>
        <end position="675"/>
    </location>
</feature>
<dbReference type="PANTHER" id="PTHR10865">
    <property type="entry name" value="METASTASIS-ASSOCIATED PROTEIN AND MESODERM INDUCTION EARLY RESPONSE PROTEIN"/>
    <property type="match status" value="1"/>
</dbReference>
<evidence type="ECO:0000256" key="2">
    <source>
        <dbReference type="SAM" id="MobiDB-lite"/>
    </source>
</evidence>
<feature type="compositionally biased region" description="Basic and acidic residues" evidence="2">
    <location>
        <begin position="319"/>
        <end position="336"/>
    </location>
</feature>
<dbReference type="InterPro" id="IPR043151">
    <property type="entry name" value="BAH_sf"/>
</dbReference>
<feature type="region of interest" description="Disordered" evidence="2">
    <location>
        <begin position="663"/>
        <end position="686"/>
    </location>
</feature>
<feature type="region of interest" description="Disordered" evidence="2">
    <location>
        <begin position="307"/>
        <end position="340"/>
    </location>
</feature>
<keyword evidence="6" id="KW-1185">Reference proteome</keyword>
<feature type="compositionally biased region" description="Polar residues" evidence="2">
    <location>
        <begin position="784"/>
        <end position="807"/>
    </location>
</feature>
<dbReference type="Pfam" id="PF01426">
    <property type="entry name" value="BAH"/>
    <property type="match status" value="1"/>
</dbReference>
<dbReference type="Gene3D" id="4.10.1240.50">
    <property type="match status" value="1"/>
</dbReference>
<dbReference type="SUPFAM" id="SSF82061">
    <property type="entry name" value="BAH domain"/>
    <property type="match status" value="1"/>
</dbReference>
<dbReference type="GO" id="GO:0003714">
    <property type="term" value="F:transcription corepressor activity"/>
    <property type="evidence" value="ECO:0007669"/>
    <property type="project" value="TreeGrafter"/>
</dbReference>
<feature type="compositionally biased region" description="Polar residues" evidence="2">
    <location>
        <begin position="943"/>
        <end position="957"/>
    </location>
</feature>
<dbReference type="GO" id="GO:0005654">
    <property type="term" value="C:nucleoplasm"/>
    <property type="evidence" value="ECO:0007669"/>
    <property type="project" value="TreeGrafter"/>
</dbReference>
<gene>
    <name evidence="5" type="ORF">P879_03023</name>
</gene>